<dbReference type="STRING" id="59922.P9303_26251"/>
<proteinExistence type="predicted"/>
<accession>A2CCZ5</accession>
<dbReference type="SUPFAM" id="SSF53756">
    <property type="entry name" value="UDP-Glycosyltransferase/glycogen phosphorylase"/>
    <property type="match status" value="1"/>
</dbReference>
<evidence type="ECO:0000313" key="1">
    <source>
        <dbReference type="EMBL" id="ABM79355.1"/>
    </source>
</evidence>
<reference evidence="1 2" key="1">
    <citation type="journal article" date="2007" name="PLoS Genet.">
        <title>Patterns and implications of gene gain and loss in the evolution of Prochlorococcus.</title>
        <authorList>
            <person name="Kettler G.C."/>
            <person name="Martiny A.C."/>
            <person name="Huang K."/>
            <person name="Zucker J."/>
            <person name="Coleman M.L."/>
            <person name="Rodrigue S."/>
            <person name="Chen F."/>
            <person name="Lapidus A."/>
            <person name="Ferriera S."/>
            <person name="Johnson J."/>
            <person name="Steglich C."/>
            <person name="Church G.M."/>
            <person name="Richardson P."/>
            <person name="Chisholm S.W."/>
        </authorList>
    </citation>
    <scope>NUCLEOTIDE SEQUENCE [LARGE SCALE GENOMIC DNA]</scope>
    <source>
        <strain evidence="1 2">MIT 9303</strain>
    </source>
</reference>
<name>A2CCZ5_PROM3</name>
<sequence>MAKLLLLSNGHGEDLSGALLGKTLLNLGHQLEALPLVGHGHAYTEAGIKILGQAKAFSTGGLGYTSLRGRLTELLQGQVFYLLRRLGRLLQVAHHYDLLVVIGDVIPVMAAWLSCRPVAIYLVAYSSHYEGRLRLPWPCGSCLKSKRFLGVYSRDELTATDLTAQLQRPVSFLGNPFMDPVLTPQARLPSCRYRLGLLPGSRLPELEHNLLLLLAMVEYLPEQLLARDEISLDLALVPALDDSSLAQLVTQQGWQMQPGIGNATHTKLVLGQRHITLQRDCFIAVLQSSDLLISMAGTATEQAVGLAKPVLQLPGMGPQFTAAFAEAQRRLLGPTVFCAGGKPGEALNLQNTAKLTVELLKRSQTDPDLQQQCQKQGLQRLGVAGGGQRLAQAMTNLLTERHQ</sequence>
<dbReference type="BioCyc" id="PMAR59922:G1G80-2299-MONOMER"/>
<dbReference type="AlphaFoldDB" id="A2CCZ5"/>
<dbReference type="PANTHER" id="PTHR39517:SF1">
    <property type="entry name" value="LIPID-A-DISACCHARIDE SYNTHASE"/>
    <property type="match status" value="1"/>
</dbReference>
<dbReference type="EMBL" id="CP000554">
    <property type="protein sequence ID" value="ABM79355.1"/>
    <property type="molecule type" value="Genomic_DNA"/>
</dbReference>
<gene>
    <name evidence="1" type="ordered locus">P9303_26251</name>
</gene>
<organism evidence="1 2">
    <name type="scientific">Prochlorococcus marinus (strain MIT 9303)</name>
    <dbReference type="NCBI Taxonomy" id="59922"/>
    <lineage>
        <taxon>Bacteria</taxon>
        <taxon>Bacillati</taxon>
        <taxon>Cyanobacteriota</taxon>
        <taxon>Cyanophyceae</taxon>
        <taxon>Synechococcales</taxon>
        <taxon>Prochlorococcaceae</taxon>
        <taxon>Prochlorococcus</taxon>
    </lineage>
</organism>
<evidence type="ECO:0000313" key="2">
    <source>
        <dbReference type="Proteomes" id="UP000002274"/>
    </source>
</evidence>
<protein>
    <submittedName>
        <fullName evidence="1">Uncharacterized protein conserved in bacteria</fullName>
    </submittedName>
</protein>
<dbReference type="Proteomes" id="UP000002274">
    <property type="component" value="Chromosome"/>
</dbReference>
<dbReference type="PANTHER" id="PTHR39517">
    <property type="entry name" value="SLL0192 PROTEIN"/>
    <property type="match status" value="1"/>
</dbReference>
<dbReference type="InterPro" id="IPR019994">
    <property type="entry name" value="Lipid-A-disac_synthase-rel_put"/>
</dbReference>
<dbReference type="RefSeq" id="WP_011827199.1">
    <property type="nucleotide sequence ID" value="NC_008820.1"/>
</dbReference>
<dbReference type="HOGENOM" id="CLU_035659_0_0_3"/>
<dbReference type="NCBIfam" id="TIGR03492">
    <property type="entry name" value="lipid-A-disaccharide synthase-related protein"/>
    <property type="match status" value="1"/>
</dbReference>
<dbReference type="KEGG" id="pmf:P9303_26251"/>